<feature type="compositionally biased region" description="Low complexity" evidence="2">
    <location>
        <begin position="457"/>
        <end position="469"/>
    </location>
</feature>
<proteinExistence type="predicted"/>
<feature type="signal peptide" evidence="3">
    <location>
        <begin position="1"/>
        <end position="24"/>
    </location>
</feature>
<feature type="region of interest" description="Disordered" evidence="2">
    <location>
        <begin position="114"/>
        <end position="172"/>
    </location>
</feature>
<protein>
    <recommendedName>
        <fullName evidence="6">RlpA-like protein double-psi beta-barrel domain-containing protein</fullName>
    </recommendedName>
</protein>
<dbReference type="AlphaFoldDB" id="A0AAN6JSE5"/>
<name>A0AAN6JSE5_9BASI</name>
<dbReference type="SUPFAM" id="SSF50685">
    <property type="entry name" value="Barwin-like endoglucanases"/>
    <property type="match status" value="1"/>
</dbReference>
<feature type="compositionally biased region" description="Acidic residues" evidence="2">
    <location>
        <begin position="477"/>
        <end position="504"/>
    </location>
</feature>
<organism evidence="4 5">
    <name type="scientific">Tilletia horrida</name>
    <dbReference type="NCBI Taxonomy" id="155126"/>
    <lineage>
        <taxon>Eukaryota</taxon>
        <taxon>Fungi</taxon>
        <taxon>Dikarya</taxon>
        <taxon>Basidiomycota</taxon>
        <taxon>Ustilaginomycotina</taxon>
        <taxon>Exobasidiomycetes</taxon>
        <taxon>Tilletiales</taxon>
        <taxon>Tilletiaceae</taxon>
        <taxon>Tilletia</taxon>
    </lineage>
</organism>
<feature type="chain" id="PRO_5042910867" description="RlpA-like protein double-psi beta-barrel domain-containing protein" evidence="3">
    <location>
        <begin position="25"/>
        <end position="504"/>
    </location>
</feature>
<accession>A0AAN6JSE5</accession>
<reference evidence="4" key="1">
    <citation type="journal article" date="2023" name="PhytoFront">
        <title>Draft Genome Resources of Seven Strains of Tilletia horrida, Causal Agent of Kernel Smut of Rice.</title>
        <authorList>
            <person name="Khanal S."/>
            <person name="Antony Babu S."/>
            <person name="Zhou X.G."/>
        </authorList>
    </citation>
    <scope>NUCLEOTIDE SEQUENCE</scope>
    <source>
        <strain evidence="4">TX6</strain>
    </source>
</reference>
<dbReference type="PANTHER" id="PTHR31836:SF28">
    <property type="entry name" value="SRCR DOMAIN-CONTAINING PROTEIN-RELATED"/>
    <property type="match status" value="1"/>
</dbReference>
<dbReference type="PANTHER" id="PTHR31836">
    <property type="match status" value="1"/>
</dbReference>
<dbReference type="InterPro" id="IPR036908">
    <property type="entry name" value="RlpA-like_sf"/>
</dbReference>
<feature type="compositionally biased region" description="Polar residues" evidence="2">
    <location>
        <begin position="438"/>
        <end position="447"/>
    </location>
</feature>
<evidence type="ECO:0000256" key="3">
    <source>
        <dbReference type="SAM" id="SignalP"/>
    </source>
</evidence>
<dbReference type="Gene3D" id="2.40.40.10">
    <property type="entry name" value="RlpA-like domain"/>
    <property type="match status" value="1"/>
</dbReference>
<keyword evidence="1 3" id="KW-0732">Signal</keyword>
<evidence type="ECO:0000256" key="2">
    <source>
        <dbReference type="SAM" id="MobiDB-lite"/>
    </source>
</evidence>
<evidence type="ECO:0000256" key="1">
    <source>
        <dbReference type="ARBA" id="ARBA00022729"/>
    </source>
</evidence>
<dbReference type="CDD" id="cd22191">
    <property type="entry name" value="DPBB_RlpA_EXP_N-like"/>
    <property type="match status" value="1"/>
</dbReference>
<evidence type="ECO:0008006" key="6">
    <source>
        <dbReference type="Google" id="ProtNLM"/>
    </source>
</evidence>
<feature type="compositionally biased region" description="Low complexity" evidence="2">
    <location>
        <begin position="242"/>
        <end position="261"/>
    </location>
</feature>
<dbReference type="EMBL" id="JAPDMZ010000158">
    <property type="protein sequence ID" value="KAK0547547.1"/>
    <property type="molecule type" value="Genomic_DNA"/>
</dbReference>
<comment type="caution">
    <text evidence="4">The sequence shown here is derived from an EMBL/GenBank/DDBJ whole genome shotgun (WGS) entry which is preliminary data.</text>
</comment>
<dbReference type="InterPro" id="IPR051477">
    <property type="entry name" value="Expansin_CellWall"/>
</dbReference>
<keyword evidence="5" id="KW-1185">Reference proteome</keyword>
<dbReference type="Proteomes" id="UP001176517">
    <property type="component" value="Unassembled WGS sequence"/>
</dbReference>
<feature type="compositionally biased region" description="Basic residues" evidence="2">
    <location>
        <begin position="268"/>
        <end position="280"/>
    </location>
</feature>
<evidence type="ECO:0000313" key="4">
    <source>
        <dbReference type="EMBL" id="KAK0547547.1"/>
    </source>
</evidence>
<feature type="region of interest" description="Disordered" evidence="2">
    <location>
        <begin position="434"/>
        <end position="504"/>
    </location>
</feature>
<evidence type="ECO:0000313" key="5">
    <source>
        <dbReference type="Proteomes" id="UP001176517"/>
    </source>
</evidence>
<feature type="region of interest" description="Disordered" evidence="2">
    <location>
        <begin position="242"/>
        <end position="310"/>
    </location>
</feature>
<sequence>MKTARVSSFTFACTTLAVALSAGASNTPLLQVNVFDQQTPSQQLEAPSIVLTPPTPRPDIGILRLPVTGMHTPPRPITVGTTIFHNSNDTALNHTEPSPPPGAGIRPMAIEEPHQAEDHSDGSIISPRKVHKKPHRTIYVPPPHPNRGPPNQKHRRDGDASAETTRTDSSGKIHIARVRDFVAKAEFRNRKRSEGSRAKQALAAMEFGSIDVVSSPSKVHDADSDLERVDVGLGDGLNVGAIVMPSSSGSGEDLDSSSSGSKGDGGKKSSHNKHPHSSKTKNKDESDSNDVYDDSSSSGSGSGSGSHSGSKAKITWYAGHQLLNPACGGPTPTDDSLIAAVNRHSPFASCGDVIKLRSPKNGRSVTVKVVDWCDTCSPNDPWFDLTKGAFEKIADLEIGVVKGLEFERVKSGSSKSNERRDSHDSLVNSILGGDFGGDSSSPASSLFGTLGGVLDDGSASSGSSSAPSGKNDKDAASSDEDTDPVSIGDDDDGEDQEDCEEDDA</sequence>
<gene>
    <name evidence="4" type="ORF">OC846_004802</name>
</gene>